<feature type="region of interest" description="Disordered" evidence="10">
    <location>
        <begin position="166"/>
        <end position="224"/>
    </location>
</feature>
<dbReference type="GO" id="GO:0031490">
    <property type="term" value="F:chromatin DNA binding"/>
    <property type="evidence" value="ECO:0007669"/>
    <property type="project" value="TreeGrafter"/>
</dbReference>
<sequence length="1380" mass="161907">MAEKPKMPKRKFVEYDSSEDEDIENGRPGTSSQKSKKMKKVKMDRQPSIPKQKFVENNSSDDDEDIENGRLGTSSQKSKKMNNEAKLNKSMPTKRMVRRNYEEDKDSGDSDWKDDEEDDDYLEPEDEWKENDWKVGFCLVCQQFNSLGITLGGVLYVKLLQRTKSKKMVRRDEEDSDDDWVNRPTTSTRQLVEKDSSEEDDIDHRRPGTSSQQRKTKKKRAKKMSVVIEDEDSDDYDWEDDEKDGDWLKHVSKRKIVCPERNCEIKLGHPFDLRKHLKRVHFSKLSGKELEQQLRAAYEGWMKARQLVAEKVNGIRKIPKKTNCCEVLDLPYNVSNLYCNGSEECRIRPKERYFGLRRKGPEGKEREYWCCDCFEDAKKDEIVNVEQFVSMQNKTKKSEDLLECNECKGVWHRCCTTHLGIRDEFWCGSCRKEDKPRIEMKHVEKGASFMEQRLNERIREEFRHTQKIKIVCFTSEKSVSTRSLVPNHLGNEFVAKYGEKISYRSRAIYAFQHQDHGDMVFLMMQTQEYIQPIRGDSRSFFVIQILDSVDYLQGVNRRFVYHQLLLSYFDYMKSVGILHGHFHADPPLKGDDYIFHVHPESQAYLDKGDLEGWYRKMMDQGKTERIIQEYTDFKKAMPGKIEPVRDLPLFDGELWSKAMLASEQEKNFEREMKKQYGIHATDNFFIQLKTPKGKIGQLDNRLFRNTILEDCYQFWRHMSMKNAEFVDRRRAIHSSLRVVKLTEKTRIFKVREDRGRKRQVSIPPITPTSSKMGKSNRYYNCPSCTRGGFIDSKKLRAHRRYAHANIQTHQCGICYKKFPNVKKLDDHQKKEHSNSQHEYEIAPPTPAPEAPGPSIAEDGDQNVDPMDYDDPDVPGPEPATLQMRMQNLLREDSLEKENPNLPGPGPDTREMRRLLNHQVAAAQVEDVEMEDDVEEGARRDEEVAAPEENVACCSRPLQARFNVPNRECGGESKCKNEARISPNSDYMGLLKPSRNGKEYCMDCFAENPQIQKKLYMKKTHQHEKFEEVLKCIGCLKLWHRCCSLFMGRSTGFECKECMKLDASKVLDAQKGRSRLVTMMEEKFNAILREKLGSKEAERSRISVRALVSRPKKQSTKSFASKHCSDVFEQKYGQEICFKTRTIAVFQRQDGVDQVFFMMFVREYQNLADQKSWCVIDYLDSVKYVQANLRRKIYPEILLSYFDFARSLGILHGYIWAKPPVKGDDFIFNIHSEDQQYLELDKLINWYRGILDKGVEMQRIQKYEDFGEKKIKKIKDLPLFIDSLWTKKMKEVEEIPNTTKKLFEQDMDHHMKKDHQRDNFFIELVQGCDLEDDDTPTTSQAWILDSLMFREHCRKSNWEFGSRERARFASVAIIKKLEENL</sequence>
<comment type="caution">
    <text evidence="13">The sequence shown here is derived from an EMBL/GenBank/DDBJ whole genome shotgun (WGS) entry which is preliminary data.</text>
</comment>
<dbReference type="PROSITE" id="PS00028">
    <property type="entry name" value="ZINC_FINGER_C2H2_1"/>
    <property type="match status" value="2"/>
</dbReference>
<dbReference type="PANTHER" id="PTHR13808">
    <property type="entry name" value="CBP/P300-RELATED"/>
    <property type="match status" value="1"/>
</dbReference>
<evidence type="ECO:0000256" key="1">
    <source>
        <dbReference type="ARBA" id="ARBA00004123"/>
    </source>
</evidence>
<keyword evidence="9" id="KW-0479">Metal-binding</keyword>
<feature type="region of interest" description="Disordered" evidence="10">
    <location>
        <begin position="754"/>
        <end position="777"/>
    </location>
</feature>
<dbReference type="SMART" id="SM00355">
    <property type="entry name" value="ZnF_C2H2"/>
    <property type="match status" value="3"/>
</dbReference>
<feature type="domain" description="CBP/p300-type HAT" evidence="12">
    <location>
        <begin position="435"/>
        <end position="846"/>
    </location>
</feature>
<dbReference type="GO" id="GO:0005634">
    <property type="term" value="C:nucleus"/>
    <property type="evidence" value="ECO:0007669"/>
    <property type="project" value="UniProtKB-SubCell"/>
</dbReference>
<evidence type="ECO:0000313" key="14">
    <source>
        <dbReference type="Proteomes" id="UP000230233"/>
    </source>
</evidence>
<dbReference type="InterPro" id="IPR013178">
    <property type="entry name" value="Histone_AcTrfase_Rtt109/CBP"/>
</dbReference>
<keyword evidence="5" id="KW-0805">Transcription regulation</keyword>
<dbReference type="PROSITE" id="PS51727">
    <property type="entry name" value="CBP_P300_HAT"/>
    <property type="match status" value="2"/>
</dbReference>
<dbReference type="GO" id="GO:0008270">
    <property type="term" value="F:zinc ion binding"/>
    <property type="evidence" value="ECO:0007669"/>
    <property type="project" value="UniProtKB-KW"/>
</dbReference>
<comment type="catalytic activity">
    <reaction evidence="8">
        <text>L-lysyl-[protein] + acetyl-CoA = N(6)-acetyl-L-lysyl-[protein] + CoA + H(+)</text>
        <dbReference type="Rhea" id="RHEA:45948"/>
        <dbReference type="Rhea" id="RHEA-COMP:9752"/>
        <dbReference type="Rhea" id="RHEA-COMP:10731"/>
        <dbReference type="ChEBI" id="CHEBI:15378"/>
        <dbReference type="ChEBI" id="CHEBI:29969"/>
        <dbReference type="ChEBI" id="CHEBI:57287"/>
        <dbReference type="ChEBI" id="CHEBI:57288"/>
        <dbReference type="ChEBI" id="CHEBI:61930"/>
        <dbReference type="EC" id="2.3.1.48"/>
    </reaction>
</comment>
<accession>A0A2G5VCR9</accession>
<keyword evidence="9" id="KW-0863">Zinc-finger</keyword>
<keyword evidence="9" id="KW-0862">Zinc</keyword>
<dbReference type="GO" id="GO:0004402">
    <property type="term" value="F:histone acetyltransferase activity"/>
    <property type="evidence" value="ECO:0007669"/>
    <property type="project" value="InterPro"/>
</dbReference>
<dbReference type="GO" id="GO:0005667">
    <property type="term" value="C:transcription regulator complex"/>
    <property type="evidence" value="ECO:0007669"/>
    <property type="project" value="TreeGrafter"/>
</dbReference>
<dbReference type="Proteomes" id="UP000230233">
    <property type="component" value="Chromosome II"/>
</dbReference>
<proteinExistence type="predicted"/>
<feature type="region of interest" description="Disordered" evidence="10">
    <location>
        <begin position="1"/>
        <end position="126"/>
    </location>
</feature>
<dbReference type="GO" id="GO:0045944">
    <property type="term" value="P:positive regulation of transcription by RNA polymerase II"/>
    <property type="evidence" value="ECO:0007669"/>
    <property type="project" value="TreeGrafter"/>
</dbReference>
<evidence type="ECO:0000259" key="11">
    <source>
        <dbReference type="PROSITE" id="PS50157"/>
    </source>
</evidence>
<name>A0A2G5VCR9_9PELO</name>
<evidence type="ECO:0000259" key="12">
    <source>
        <dbReference type="PROSITE" id="PS51727"/>
    </source>
</evidence>
<dbReference type="Gene3D" id="3.30.160.60">
    <property type="entry name" value="Classic Zinc Finger"/>
    <property type="match status" value="1"/>
</dbReference>
<dbReference type="GO" id="GO:0000123">
    <property type="term" value="C:histone acetyltransferase complex"/>
    <property type="evidence" value="ECO:0007669"/>
    <property type="project" value="TreeGrafter"/>
</dbReference>
<reference evidence="14" key="1">
    <citation type="submission" date="2017-10" db="EMBL/GenBank/DDBJ databases">
        <title>Rapid genome shrinkage in a self-fertile nematode reveals novel sperm competition proteins.</title>
        <authorList>
            <person name="Yin D."/>
            <person name="Schwarz E.M."/>
            <person name="Thomas C.G."/>
            <person name="Felde R.L."/>
            <person name="Korf I.F."/>
            <person name="Cutter A.D."/>
            <person name="Schartner C.M."/>
            <person name="Ralston E.J."/>
            <person name="Meyer B.J."/>
            <person name="Haag E.S."/>
        </authorList>
    </citation>
    <scope>NUCLEOTIDE SEQUENCE [LARGE SCALE GENOMIC DNA]</scope>
    <source>
        <strain evidence="14">JU1422</strain>
    </source>
</reference>
<feature type="compositionally biased region" description="Basic and acidic residues" evidence="10">
    <location>
        <begin position="1"/>
        <end position="14"/>
    </location>
</feature>
<dbReference type="STRING" id="1611254.A0A2G5VCR9"/>
<feature type="compositionally biased region" description="Basic and acidic residues" evidence="10">
    <location>
        <begin position="99"/>
        <end position="111"/>
    </location>
</feature>
<evidence type="ECO:0000256" key="10">
    <source>
        <dbReference type="SAM" id="MobiDB-lite"/>
    </source>
</evidence>
<feature type="compositionally biased region" description="Acidic residues" evidence="10">
    <location>
        <begin position="112"/>
        <end position="126"/>
    </location>
</feature>
<feature type="domain" description="C2H2-type" evidence="11">
    <location>
        <begin position="809"/>
        <end position="837"/>
    </location>
</feature>
<dbReference type="PROSITE" id="PS50157">
    <property type="entry name" value="ZINC_FINGER_C2H2_2"/>
    <property type="match status" value="1"/>
</dbReference>
<keyword evidence="7" id="KW-0539">Nucleus</keyword>
<evidence type="ECO:0000256" key="8">
    <source>
        <dbReference type="ARBA" id="ARBA00048017"/>
    </source>
</evidence>
<keyword evidence="6" id="KW-0804">Transcription</keyword>
<feature type="compositionally biased region" description="Basic and acidic residues" evidence="10">
    <location>
        <begin position="824"/>
        <end position="840"/>
    </location>
</feature>
<feature type="domain" description="CBP/p300-type HAT" evidence="12">
    <location>
        <begin position="1064"/>
        <end position="1380"/>
    </location>
</feature>
<dbReference type="EC" id="2.3.1.48" evidence="2"/>
<evidence type="ECO:0000256" key="7">
    <source>
        <dbReference type="ARBA" id="ARBA00023242"/>
    </source>
</evidence>
<evidence type="ECO:0000256" key="5">
    <source>
        <dbReference type="ARBA" id="ARBA00023015"/>
    </source>
</evidence>
<organism evidence="13 14">
    <name type="scientific">Caenorhabditis nigoni</name>
    <dbReference type="NCBI Taxonomy" id="1611254"/>
    <lineage>
        <taxon>Eukaryota</taxon>
        <taxon>Metazoa</taxon>
        <taxon>Ecdysozoa</taxon>
        <taxon>Nematoda</taxon>
        <taxon>Chromadorea</taxon>
        <taxon>Rhabditida</taxon>
        <taxon>Rhabditina</taxon>
        <taxon>Rhabditomorpha</taxon>
        <taxon>Rhabditoidea</taxon>
        <taxon>Rhabditidae</taxon>
        <taxon>Peloderinae</taxon>
        <taxon>Caenorhabditis</taxon>
    </lineage>
</organism>
<dbReference type="Pfam" id="PF08214">
    <property type="entry name" value="HAT_KAT11"/>
    <property type="match status" value="2"/>
</dbReference>
<dbReference type="InterPro" id="IPR031162">
    <property type="entry name" value="CBP_P300_HAT"/>
</dbReference>
<comment type="subcellular location">
    <subcellularLocation>
        <location evidence="1">Nucleus</location>
    </subcellularLocation>
</comment>
<evidence type="ECO:0000256" key="3">
    <source>
        <dbReference type="ARBA" id="ARBA00022679"/>
    </source>
</evidence>
<feature type="region of interest" description="Disordered" evidence="10">
    <location>
        <begin position="824"/>
        <end position="879"/>
    </location>
</feature>
<evidence type="ECO:0000256" key="2">
    <source>
        <dbReference type="ARBA" id="ARBA00013184"/>
    </source>
</evidence>
<evidence type="ECO:0000256" key="4">
    <source>
        <dbReference type="ARBA" id="ARBA00022853"/>
    </source>
</evidence>
<dbReference type="GO" id="GO:0003713">
    <property type="term" value="F:transcription coactivator activity"/>
    <property type="evidence" value="ECO:0007669"/>
    <property type="project" value="TreeGrafter"/>
</dbReference>
<gene>
    <name evidence="13" type="primary">Cnig_chr_II.g8133</name>
    <name evidence="13" type="ORF">B9Z55_008133</name>
</gene>
<evidence type="ECO:0000256" key="6">
    <source>
        <dbReference type="ARBA" id="ARBA00023163"/>
    </source>
</evidence>
<feature type="compositionally biased region" description="Acidic residues" evidence="10">
    <location>
        <begin position="857"/>
        <end position="872"/>
    </location>
</feature>
<dbReference type="PANTHER" id="PTHR13808:SF1">
    <property type="entry name" value="HISTONE ACETYLTRANSFERASE"/>
    <property type="match status" value="1"/>
</dbReference>
<keyword evidence="4" id="KW-0156">Chromatin regulator</keyword>
<evidence type="ECO:0000256" key="9">
    <source>
        <dbReference type="PROSITE-ProRule" id="PRU00042"/>
    </source>
</evidence>
<dbReference type="InterPro" id="IPR013087">
    <property type="entry name" value="Znf_C2H2_type"/>
</dbReference>
<feature type="compositionally biased region" description="Basic residues" evidence="10">
    <location>
        <begin position="214"/>
        <end position="223"/>
    </location>
</feature>
<keyword evidence="14" id="KW-1185">Reference proteome</keyword>
<dbReference type="EMBL" id="PDUG01000002">
    <property type="protein sequence ID" value="PIC49569.1"/>
    <property type="molecule type" value="Genomic_DNA"/>
</dbReference>
<dbReference type="OrthoDB" id="1147893at2759"/>
<protein>
    <recommendedName>
        <fullName evidence="2">histone acetyltransferase</fullName>
        <ecNumber evidence="2">2.3.1.48</ecNumber>
    </recommendedName>
</protein>
<evidence type="ECO:0000313" key="13">
    <source>
        <dbReference type="EMBL" id="PIC49569.1"/>
    </source>
</evidence>
<dbReference type="SMART" id="SM01250">
    <property type="entry name" value="KAT11"/>
    <property type="match status" value="2"/>
</dbReference>
<keyword evidence="3" id="KW-0808">Transferase</keyword>